<dbReference type="EC" id="3.1.26.-" evidence="4"/>
<keyword evidence="4" id="KW-0699">rRNA-binding</keyword>
<dbReference type="RefSeq" id="WP_036691458.1">
    <property type="nucleotide sequence ID" value="NZ_FYEP01000037.1"/>
</dbReference>
<dbReference type="GO" id="GO:0019843">
    <property type="term" value="F:rRNA binding"/>
    <property type="evidence" value="ECO:0007669"/>
    <property type="project" value="UniProtKB-UniRule"/>
</dbReference>
<keyword evidence="4" id="KW-0698">rRNA processing</keyword>
<evidence type="ECO:0000256" key="2">
    <source>
        <dbReference type="ARBA" id="ARBA00022759"/>
    </source>
</evidence>
<dbReference type="InterPro" id="IPR036389">
    <property type="entry name" value="RNase_III_sf"/>
</dbReference>
<feature type="active site" evidence="4">
    <location>
        <position position="37"/>
    </location>
</feature>
<evidence type="ECO:0000256" key="4">
    <source>
        <dbReference type="HAMAP-Rule" id="MF_01468"/>
    </source>
</evidence>
<evidence type="ECO:0000256" key="1">
    <source>
        <dbReference type="ARBA" id="ARBA00022722"/>
    </source>
</evidence>
<evidence type="ECO:0000259" key="5">
    <source>
        <dbReference type="SMART" id="SM00535"/>
    </source>
</evidence>
<keyword evidence="2 4" id="KW-0255">Endonuclease</keyword>
<dbReference type="InterPro" id="IPR008226">
    <property type="entry name" value="Mini3_fam"/>
</dbReference>
<name>A0A081NVD0_9BACL</name>
<dbReference type="InterPro" id="IPR000999">
    <property type="entry name" value="RNase_III_dom"/>
</dbReference>
<evidence type="ECO:0000313" key="6">
    <source>
        <dbReference type="EMBL" id="KEQ22403.1"/>
    </source>
</evidence>
<comment type="subcellular location">
    <subcellularLocation>
        <location evidence="4">Cytoplasm</location>
    </subcellularLocation>
</comment>
<feature type="domain" description="RNase III" evidence="5">
    <location>
        <begin position="7"/>
        <end position="150"/>
    </location>
</feature>
<keyword evidence="7" id="KW-1185">Reference proteome</keyword>
<comment type="function">
    <text evidence="4">Involved in correct processing of both the 5' and 3' ends of 23S rRNA precursor. Processes 30S rRNA precursor transcript even in absence of ribonuclease 3 (Rnc); Rnc processes 30S rRNA into smaller rRNA precursors.</text>
</comment>
<dbReference type="AlphaFoldDB" id="A0A081NVD0"/>
<evidence type="ECO:0000256" key="3">
    <source>
        <dbReference type="ARBA" id="ARBA00022801"/>
    </source>
</evidence>
<keyword evidence="1 4" id="KW-0540">Nuclease</keyword>
<organism evidence="6 7">
    <name type="scientific">Paenibacillus tyrfis</name>
    <dbReference type="NCBI Taxonomy" id="1501230"/>
    <lineage>
        <taxon>Bacteria</taxon>
        <taxon>Bacillati</taxon>
        <taxon>Bacillota</taxon>
        <taxon>Bacilli</taxon>
        <taxon>Bacillales</taxon>
        <taxon>Paenibacillaceae</taxon>
        <taxon>Paenibacillus</taxon>
    </lineage>
</organism>
<dbReference type="eggNOG" id="COG1939">
    <property type="taxonomic scope" value="Bacteria"/>
</dbReference>
<keyword evidence="4" id="KW-0963">Cytoplasm</keyword>
<comment type="subunit">
    <text evidence="4">Homodimer.</text>
</comment>
<dbReference type="Gene3D" id="1.10.1520.10">
    <property type="entry name" value="Ribonuclease III domain"/>
    <property type="match status" value="1"/>
</dbReference>
<comment type="similarity">
    <text evidence="4">Belongs to the MrnC RNase family.</text>
</comment>
<dbReference type="PANTHER" id="PTHR34276:SF1">
    <property type="entry name" value="MINI-RIBONUCLEASE 3"/>
    <property type="match status" value="1"/>
</dbReference>
<comment type="cofactor">
    <cofactor evidence="4">
        <name>Mg(2+)</name>
        <dbReference type="ChEBI" id="CHEBI:18420"/>
    </cofactor>
</comment>
<accession>A0A081NVD0</accession>
<protein>
    <recommendedName>
        <fullName evidence="4">Mini-ribonuclease 3</fullName>
        <shortName evidence="4">Mini-3</shortName>
        <shortName evidence="4">Mini-RNase 3</shortName>
        <ecNumber evidence="4">3.1.26.-</ecNumber>
    </recommendedName>
    <alternativeName>
        <fullName evidence="4">Mini-RNase III</fullName>
        <shortName evidence="4">Mini-III</shortName>
    </alternativeName>
</protein>
<dbReference type="SUPFAM" id="SSF69065">
    <property type="entry name" value="RNase III domain-like"/>
    <property type="match status" value="1"/>
</dbReference>
<dbReference type="Pfam" id="PF00636">
    <property type="entry name" value="Ribonuclease_3"/>
    <property type="match status" value="1"/>
</dbReference>
<dbReference type="GO" id="GO:0004525">
    <property type="term" value="F:ribonuclease III activity"/>
    <property type="evidence" value="ECO:0007669"/>
    <property type="project" value="InterPro"/>
</dbReference>
<dbReference type="EMBL" id="JNVM01000039">
    <property type="protein sequence ID" value="KEQ22403.1"/>
    <property type="molecule type" value="Genomic_DNA"/>
</dbReference>
<dbReference type="GO" id="GO:0005737">
    <property type="term" value="C:cytoplasm"/>
    <property type="evidence" value="ECO:0007669"/>
    <property type="project" value="UniProtKB-SubCell"/>
</dbReference>
<reference evidence="6 7" key="1">
    <citation type="submission" date="2014-06" db="EMBL/GenBank/DDBJ databases">
        <title>Draft genome sequence of Paenibacillus sp. MSt1.</title>
        <authorList>
            <person name="Aw Y.K."/>
            <person name="Ong K.S."/>
            <person name="Gan H.M."/>
            <person name="Lee S.M."/>
        </authorList>
    </citation>
    <scope>NUCLEOTIDE SEQUENCE [LARGE SCALE GENOMIC DNA]</scope>
    <source>
        <strain evidence="6 7">MSt1</strain>
    </source>
</reference>
<proteinExistence type="inferred from homology"/>
<sequence length="155" mass="17978">MERDEQALPYLQANLFSFPPSREPRLLNPLVLAYMGDAVYEVFIRQYVVSQTNHKPNHLHRLSTRYVSAKAQAKALRRWLPILTEEETDIVKRGRNAKSGTTAKNADVLEYRHSTAFECLIGYLYYTQRWERLQQLLMLSLERDETSTTTGKGDA</sequence>
<gene>
    <name evidence="4" type="primary">mrnC</name>
    <name evidence="6" type="ORF">ET33_23780</name>
</gene>
<comment type="caution">
    <text evidence="6">The sequence shown here is derived from an EMBL/GenBank/DDBJ whole genome shotgun (WGS) entry which is preliminary data.</text>
</comment>
<dbReference type="SMART" id="SM00535">
    <property type="entry name" value="RIBOc"/>
    <property type="match status" value="1"/>
</dbReference>
<keyword evidence="4" id="KW-0694">RNA-binding</keyword>
<dbReference type="GO" id="GO:0006364">
    <property type="term" value="P:rRNA processing"/>
    <property type="evidence" value="ECO:0007669"/>
    <property type="project" value="UniProtKB-UniRule"/>
</dbReference>
<keyword evidence="4" id="KW-0460">Magnesium</keyword>
<keyword evidence="3 4" id="KW-0378">Hydrolase</keyword>
<dbReference type="PIRSF" id="PIRSF005520">
    <property type="entry name" value="UCP005520"/>
    <property type="match status" value="1"/>
</dbReference>
<keyword evidence="4" id="KW-0690">Ribosome biogenesis</keyword>
<dbReference type="PANTHER" id="PTHR34276">
    <property type="entry name" value="MINI-RIBONUCLEASE 3"/>
    <property type="match status" value="1"/>
</dbReference>
<dbReference type="Proteomes" id="UP000028123">
    <property type="component" value="Unassembled WGS sequence"/>
</dbReference>
<dbReference type="OrthoDB" id="46571at2"/>
<dbReference type="HAMAP" id="MF_01468">
    <property type="entry name" value="RNase_Mini_III"/>
    <property type="match status" value="1"/>
</dbReference>
<evidence type="ECO:0000313" key="7">
    <source>
        <dbReference type="Proteomes" id="UP000028123"/>
    </source>
</evidence>